<feature type="region of interest" description="Disordered" evidence="1">
    <location>
        <begin position="36"/>
        <end position="66"/>
    </location>
</feature>
<proteinExistence type="predicted"/>
<dbReference type="AlphaFoldDB" id="A0A5D2S214"/>
<dbReference type="Proteomes" id="UP000323597">
    <property type="component" value="Chromosome D13"/>
</dbReference>
<dbReference type="EMBL" id="CM017661">
    <property type="protein sequence ID" value="TYI47031.1"/>
    <property type="molecule type" value="Genomic_DNA"/>
</dbReference>
<organism evidence="2 3">
    <name type="scientific">Gossypium mustelinum</name>
    <name type="common">Cotton</name>
    <name type="synonym">Gossypium caicoense</name>
    <dbReference type="NCBI Taxonomy" id="34275"/>
    <lineage>
        <taxon>Eukaryota</taxon>
        <taxon>Viridiplantae</taxon>
        <taxon>Streptophyta</taxon>
        <taxon>Embryophyta</taxon>
        <taxon>Tracheophyta</taxon>
        <taxon>Spermatophyta</taxon>
        <taxon>Magnoliopsida</taxon>
        <taxon>eudicotyledons</taxon>
        <taxon>Gunneridae</taxon>
        <taxon>Pentapetalae</taxon>
        <taxon>rosids</taxon>
        <taxon>malvids</taxon>
        <taxon>Malvales</taxon>
        <taxon>Malvaceae</taxon>
        <taxon>Malvoideae</taxon>
        <taxon>Gossypium</taxon>
    </lineage>
</organism>
<accession>A0A5D2S214</accession>
<name>A0A5D2S214_GOSMU</name>
<protein>
    <submittedName>
        <fullName evidence="2">Uncharacterized protein</fullName>
    </submittedName>
</protein>
<gene>
    <name evidence="2" type="ORF">E1A91_D13G144900v1</name>
</gene>
<keyword evidence="3" id="KW-1185">Reference proteome</keyword>
<evidence type="ECO:0000313" key="2">
    <source>
        <dbReference type="EMBL" id="TYI47031.1"/>
    </source>
</evidence>
<reference evidence="2 3" key="1">
    <citation type="submission" date="2019-07" db="EMBL/GenBank/DDBJ databases">
        <title>WGS assembly of Gossypium mustelinum.</title>
        <authorList>
            <person name="Chen Z.J."/>
            <person name="Sreedasyam A."/>
            <person name="Ando A."/>
            <person name="Song Q."/>
            <person name="De L."/>
            <person name="Hulse-Kemp A."/>
            <person name="Ding M."/>
            <person name="Ye W."/>
            <person name="Kirkbride R."/>
            <person name="Jenkins J."/>
            <person name="Plott C."/>
            <person name="Lovell J."/>
            <person name="Lin Y.-M."/>
            <person name="Vaughn R."/>
            <person name="Liu B."/>
            <person name="Li W."/>
            <person name="Simpson S."/>
            <person name="Scheffler B."/>
            <person name="Saski C."/>
            <person name="Grover C."/>
            <person name="Hu G."/>
            <person name="Conover J."/>
            <person name="Carlson J."/>
            <person name="Shu S."/>
            <person name="Boston L."/>
            <person name="Williams M."/>
            <person name="Peterson D."/>
            <person name="Mcgee K."/>
            <person name="Jones D."/>
            <person name="Wendel J."/>
            <person name="Stelly D."/>
            <person name="Grimwood J."/>
            <person name="Schmutz J."/>
        </authorList>
    </citation>
    <scope>NUCLEOTIDE SEQUENCE [LARGE SCALE GENOMIC DNA]</scope>
    <source>
        <strain evidence="2">1408120.09</strain>
    </source>
</reference>
<feature type="compositionally biased region" description="Basic and acidic residues" evidence="1">
    <location>
        <begin position="50"/>
        <end position="59"/>
    </location>
</feature>
<evidence type="ECO:0000313" key="3">
    <source>
        <dbReference type="Proteomes" id="UP000323597"/>
    </source>
</evidence>
<evidence type="ECO:0000256" key="1">
    <source>
        <dbReference type="SAM" id="MobiDB-lite"/>
    </source>
</evidence>
<sequence length="104" mass="12006">MLSESELDFLNWKSGTSVVTKGNATSMLNSIAIRNWEDSSDNQTQQHSANRKESSRLAEQEVDTSSSKKIYPFLLDWREDWSQVWIILRQAFRGLSNKTSLDQH</sequence>